<evidence type="ECO:0000313" key="2">
    <source>
        <dbReference type="EMBL" id="KAG5630022.1"/>
    </source>
</evidence>
<feature type="compositionally biased region" description="Basic and acidic residues" evidence="1">
    <location>
        <begin position="80"/>
        <end position="92"/>
    </location>
</feature>
<organism evidence="2 3">
    <name type="scientific">Solanum commersonii</name>
    <name type="common">Commerson's wild potato</name>
    <name type="synonym">Commerson's nightshade</name>
    <dbReference type="NCBI Taxonomy" id="4109"/>
    <lineage>
        <taxon>Eukaryota</taxon>
        <taxon>Viridiplantae</taxon>
        <taxon>Streptophyta</taxon>
        <taxon>Embryophyta</taxon>
        <taxon>Tracheophyta</taxon>
        <taxon>Spermatophyta</taxon>
        <taxon>Magnoliopsida</taxon>
        <taxon>eudicotyledons</taxon>
        <taxon>Gunneridae</taxon>
        <taxon>Pentapetalae</taxon>
        <taxon>asterids</taxon>
        <taxon>lamiids</taxon>
        <taxon>Solanales</taxon>
        <taxon>Solanaceae</taxon>
        <taxon>Solanoideae</taxon>
        <taxon>Solaneae</taxon>
        <taxon>Solanum</taxon>
    </lineage>
</organism>
<name>A0A9J6AZW0_SOLCO</name>
<feature type="non-terminal residue" evidence="2">
    <location>
        <position position="106"/>
    </location>
</feature>
<accession>A0A9J6AZW0</accession>
<evidence type="ECO:0000313" key="3">
    <source>
        <dbReference type="Proteomes" id="UP000824120"/>
    </source>
</evidence>
<sequence>VFEFEGKHGHYLEKKEQRQLKERRKEDLRIAEPIWRVAKRSYPRFCSNVLIPERMDQIGGEKKQSTCRRAISIEQDGDETYQRADRRVDRRSQLTTPNDPLQHIFL</sequence>
<gene>
    <name evidence="2" type="ORF">H5410_001739</name>
</gene>
<dbReference type="Proteomes" id="UP000824120">
    <property type="component" value="Chromosome 1"/>
</dbReference>
<reference evidence="2 3" key="1">
    <citation type="submission" date="2020-09" db="EMBL/GenBank/DDBJ databases">
        <title>De no assembly of potato wild relative species, Solanum commersonii.</title>
        <authorList>
            <person name="Cho K."/>
        </authorList>
    </citation>
    <scope>NUCLEOTIDE SEQUENCE [LARGE SCALE GENOMIC DNA]</scope>
    <source>
        <strain evidence="2">LZ3.2</strain>
        <tissue evidence="2">Leaf</tissue>
    </source>
</reference>
<feature type="region of interest" description="Disordered" evidence="1">
    <location>
        <begin position="78"/>
        <end position="106"/>
    </location>
</feature>
<protein>
    <submittedName>
        <fullName evidence="2">Uncharacterized protein</fullName>
    </submittedName>
</protein>
<proteinExistence type="predicted"/>
<comment type="caution">
    <text evidence="2">The sequence shown here is derived from an EMBL/GenBank/DDBJ whole genome shotgun (WGS) entry which is preliminary data.</text>
</comment>
<keyword evidence="3" id="KW-1185">Reference proteome</keyword>
<dbReference type="AlphaFoldDB" id="A0A9J6AZW0"/>
<evidence type="ECO:0000256" key="1">
    <source>
        <dbReference type="SAM" id="MobiDB-lite"/>
    </source>
</evidence>
<dbReference type="EMBL" id="JACXVP010000001">
    <property type="protein sequence ID" value="KAG5630022.1"/>
    <property type="molecule type" value="Genomic_DNA"/>
</dbReference>